<evidence type="ECO:0000256" key="2">
    <source>
        <dbReference type="SAM" id="SignalP"/>
    </source>
</evidence>
<evidence type="ECO:0000256" key="1">
    <source>
        <dbReference type="SAM" id="MobiDB-lite"/>
    </source>
</evidence>
<reference evidence="5" key="1">
    <citation type="submission" date="2012-12" db="EMBL/GenBank/DDBJ databases">
        <authorList>
            <person name="Hellsten U."/>
            <person name="Grimwood J."/>
            <person name="Chapman J.A."/>
            <person name="Shapiro H."/>
            <person name="Aerts A."/>
            <person name="Otillar R.P."/>
            <person name="Terry A.Y."/>
            <person name="Boore J.L."/>
            <person name="Simakov O."/>
            <person name="Marletaz F."/>
            <person name="Cho S.-J."/>
            <person name="Edsinger-Gonzales E."/>
            <person name="Havlak P."/>
            <person name="Kuo D.-H."/>
            <person name="Larsson T."/>
            <person name="Lv J."/>
            <person name="Arendt D."/>
            <person name="Savage R."/>
            <person name="Osoegawa K."/>
            <person name="de Jong P."/>
            <person name="Lindberg D.R."/>
            <person name="Seaver E.C."/>
            <person name="Weisblat D.A."/>
            <person name="Putnam N.H."/>
            <person name="Grigoriev I.V."/>
            <person name="Rokhsar D.S."/>
        </authorList>
    </citation>
    <scope>NUCLEOTIDE SEQUENCE</scope>
    <source>
        <strain evidence="5">I ESC-2004</strain>
    </source>
</reference>
<dbReference type="InterPro" id="IPR011989">
    <property type="entry name" value="ARM-like"/>
</dbReference>
<dbReference type="Gene3D" id="1.25.10.10">
    <property type="entry name" value="Leucine-rich Repeat Variant"/>
    <property type="match status" value="1"/>
</dbReference>
<dbReference type="EMBL" id="KB292016">
    <property type="protein sequence ID" value="ELU18245.1"/>
    <property type="molecule type" value="Genomic_DNA"/>
</dbReference>
<feature type="signal peptide" evidence="2">
    <location>
        <begin position="1"/>
        <end position="21"/>
    </location>
</feature>
<reference evidence="3 5" key="2">
    <citation type="journal article" date="2013" name="Nature">
        <title>Insights into bilaterian evolution from three spiralian genomes.</title>
        <authorList>
            <person name="Simakov O."/>
            <person name="Marletaz F."/>
            <person name="Cho S.J."/>
            <person name="Edsinger-Gonzales E."/>
            <person name="Havlak P."/>
            <person name="Hellsten U."/>
            <person name="Kuo D.H."/>
            <person name="Larsson T."/>
            <person name="Lv J."/>
            <person name="Arendt D."/>
            <person name="Savage R."/>
            <person name="Osoegawa K."/>
            <person name="de Jong P."/>
            <person name="Grimwood J."/>
            <person name="Chapman J.A."/>
            <person name="Shapiro H."/>
            <person name="Aerts A."/>
            <person name="Otillar R.P."/>
            <person name="Terry A.Y."/>
            <person name="Boore J.L."/>
            <person name="Grigoriev I.V."/>
            <person name="Lindberg D.R."/>
            <person name="Seaver E.C."/>
            <person name="Weisblat D.A."/>
            <person name="Putnam N.H."/>
            <person name="Rokhsar D.S."/>
        </authorList>
    </citation>
    <scope>NUCLEOTIDE SEQUENCE</scope>
    <source>
        <strain evidence="3 5">I ESC-2004</strain>
    </source>
</reference>
<dbReference type="Proteomes" id="UP000014760">
    <property type="component" value="Unassembled WGS sequence"/>
</dbReference>
<evidence type="ECO:0000313" key="4">
    <source>
        <dbReference type="EnsemblMetazoa" id="CapteP210716"/>
    </source>
</evidence>
<reference evidence="4" key="3">
    <citation type="submission" date="2015-06" db="UniProtKB">
        <authorList>
            <consortium name="EnsemblMetazoa"/>
        </authorList>
    </citation>
    <scope>IDENTIFICATION</scope>
</reference>
<evidence type="ECO:0000313" key="5">
    <source>
        <dbReference type="Proteomes" id="UP000014760"/>
    </source>
</evidence>
<dbReference type="PANTHER" id="PTHR36910:SF8">
    <property type="match status" value="1"/>
</dbReference>
<sequence>MAKCASLLSALLTACSTEAEADILKCLQRELTAASLPGGAVYDSSGDGSLPRISNVFQEQTQFQSFVCYVFTRRFGWSENMAMKKRKDASESVKVTINDCTDDFIVWLLQEELSELVLNGLTYTIQQANCQPVVRHQSVIHLMDWVITASNSEISPHLLNAVICAVLLALTDVWSAIRNTCVSRLNRLMDLFSLDQLREFFEHLVQICNDSERSWQAKEGAIAGINAVIRRFQWVTVLPPSSWQGIQEAATDRSELHSQPEYFLRFGATEELTSLPCFITEFMQHDIFLLLSHPQLSIRENSIKAFSSYITRADFKEALTSLKSVVHQLQEGTLESDHVVWVPSTEEEQEGAGRFMDAYKAEGFLGVCVNLVKHIAPCYLLPDWPMYFSTFSAYLKHPASTVRQSTSTIFKFIVAKGSSSPSILRLVLQGLSSGWNPDEAYLEQQTLTASTLEQLSGSFSMQATPSSYGTLSQRCICESCSLPVQRSAASGCCESWQWREGRLLAYELLCQFLIKNHWLYTFGSSSEFSSCNQAISPRGKKGLLTSSANEADLTHNRRNRSCSGSSQHAAVCSSVSSDMKQRTNRLSHHGSQNEAESRKRCNSYSSKTSPLAIPGVPNVNFGGNKFSSSAGAAEISSQTNRGTHSRLATMSDYSASPPLQALMRHYSYYKDGNTTQKSASQPQLSSDTMSLLLHTLALEQQQPETELPSDLAQVAAAWISDLRLKSFSQILPLILRQTVESLADCRWEVRRMGQQLFPCLVEVFLWFDVRLLQDLWKRICGESSLMTYAACWSLQISLQLAANLQGNISSSMASERDQLRMKQILLTLNASLAPLLQHLITIIARDDCDKLSIVAMHGLILAHTHFMPSSSSSPNSVHSQLSTLFSQWLRIGRAAHSADFPSHLSFSPSSSPNESLFSHFSAPSGEATAASQMAALQVEKQLLTAVLGSMPAHLKVTPLVLAARILPLLVSYLRYYCEMDNMVKALLECVHVVVAQRLLPSASEDQEERAAIEAACRSALCQFSLLVKSKNVDVGTMRQSLDMCCLLLVSLPAPSACPAGCIQTLLTAISHRAAQIGQCPVTVRDKRDPAVLAANHVTVFDASADLNDGMDSEEDDEAMEAAESVLKKSALNLMNLSAGSLRRDDASCKLDEEELGGVGGGSDWDDSDHDWSSDEDAAEDSSAVRRVFSEFLTAFKSRAESRNTSFFNDQLQLLKPAEQKEISLLLTLK</sequence>
<accession>R7VM54</accession>
<organism evidence="3">
    <name type="scientific">Capitella teleta</name>
    <name type="common">Polychaete worm</name>
    <dbReference type="NCBI Taxonomy" id="283909"/>
    <lineage>
        <taxon>Eukaryota</taxon>
        <taxon>Metazoa</taxon>
        <taxon>Spiralia</taxon>
        <taxon>Lophotrochozoa</taxon>
        <taxon>Annelida</taxon>
        <taxon>Polychaeta</taxon>
        <taxon>Sedentaria</taxon>
        <taxon>Scolecida</taxon>
        <taxon>Capitellidae</taxon>
        <taxon>Capitella</taxon>
    </lineage>
</organism>
<keyword evidence="2" id="KW-0732">Signal</keyword>
<feature type="compositionally biased region" description="Acidic residues" evidence="1">
    <location>
        <begin position="1163"/>
        <end position="1179"/>
    </location>
</feature>
<dbReference type="EMBL" id="AMQN01016390">
    <property type="status" value="NOT_ANNOTATED_CDS"/>
    <property type="molecule type" value="Genomic_DNA"/>
</dbReference>
<feature type="chain" id="PRO_5008789290" evidence="2">
    <location>
        <begin position="22"/>
        <end position="1229"/>
    </location>
</feature>
<feature type="region of interest" description="Disordered" evidence="1">
    <location>
        <begin position="1152"/>
        <end position="1179"/>
    </location>
</feature>
<feature type="region of interest" description="Disordered" evidence="1">
    <location>
        <begin position="577"/>
        <end position="616"/>
    </location>
</feature>
<dbReference type="OMA" id="RRNWRQV"/>
<dbReference type="EnsemblMetazoa" id="CapteT210716">
    <property type="protein sequence ID" value="CapteP210716"/>
    <property type="gene ID" value="CapteG210716"/>
</dbReference>
<dbReference type="PANTHER" id="PTHR36910">
    <property type="match status" value="1"/>
</dbReference>
<protein>
    <submittedName>
        <fullName evidence="3 4">Uncharacterized protein</fullName>
    </submittedName>
</protein>
<proteinExistence type="predicted"/>
<keyword evidence="5" id="KW-1185">Reference proteome</keyword>
<name>R7VM54_CAPTE</name>
<dbReference type="InterPro" id="IPR016024">
    <property type="entry name" value="ARM-type_fold"/>
</dbReference>
<evidence type="ECO:0000313" key="3">
    <source>
        <dbReference type="EMBL" id="ELU18245.1"/>
    </source>
</evidence>
<dbReference type="OrthoDB" id="407325at2759"/>
<dbReference type="HOGENOM" id="CLU_270143_0_0_1"/>
<dbReference type="SUPFAM" id="SSF48371">
    <property type="entry name" value="ARM repeat"/>
    <property type="match status" value="1"/>
</dbReference>
<dbReference type="PROSITE" id="PS51257">
    <property type="entry name" value="PROKAR_LIPOPROTEIN"/>
    <property type="match status" value="1"/>
</dbReference>
<dbReference type="AlphaFoldDB" id="R7VM54"/>
<gene>
    <name evidence="3" type="ORF">CAPTEDRAFT_210716</name>
</gene>